<proteinExistence type="inferred from homology"/>
<evidence type="ECO:0000256" key="2">
    <source>
        <dbReference type="ARBA" id="ARBA00022801"/>
    </source>
</evidence>
<keyword evidence="5" id="KW-1185">Reference proteome</keyword>
<dbReference type="InterPro" id="IPR000801">
    <property type="entry name" value="Esterase-like"/>
</dbReference>
<evidence type="ECO:0000256" key="1">
    <source>
        <dbReference type="ARBA" id="ARBA00005622"/>
    </source>
</evidence>
<sequence length="309" mass="34644">MERTPYRLLLTVVLSITPASLLPALAAEPQPAMETEAAPPFQIEHSAVRTLTSAALKRSYDLYVKLPPGYDQPENAKRSYPVLYLNDGPYTFQVASGVTRVPFNHGTFEDFILVGVSYAHDEDPIVSRERDLTPLVDIRNKPHATGGARAYLDFLKNEAMPLVEKTYRIDPRRRTLSGQSFGGLFGIWVMFNEPELFQNYILTSTSLWYNRRAMFDAEAAYAANHPDLRANLYMAIGSTEYPGGCGAAPSQCQDTFNMVADQAAMLKRLASRKYKNLKLHGKVVEGAFHTTTFPVGLLWALQDLYLVRR</sequence>
<gene>
    <name evidence="4" type="ORF">GCM10009105_35000</name>
</gene>
<dbReference type="EMBL" id="BAAAEU010000025">
    <property type="protein sequence ID" value="GAA0723198.1"/>
    <property type="molecule type" value="Genomic_DNA"/>
</dbReference>
<keyword evidence="3" id="KW-0732">Signal</keyword>
<comment type="similarity">
    <text evidence="1">Belongs to the esterase D family.</text>
</comment>
<dbReference type="Pfam" id="PF00756">
    <property type="entry name" value="Esterase"/>
    <property type="match status" value="1"/>
</dbReference>
<dbReference type="InterPro" id="IPR029058">
    <property type="entry name" value="AB_hydrolase_fold"/>
</dbReference>
<feature type="chain" id="PRO_5047475973" evidence="3">
    <location>
        <begin position="27"/>
        <end position="309"/>
    </location>
</feature>
<dbReference type="PANTHER" id="PTHR40841:SF2">
    <property type="entry name" value="SIDEROPHORE-DEGRADING ESTERASE (EUROFUNG)"/>
    <property type="match status" value="1"/>
</dbReference>
<protein>
    <submittedName>
        <fullName evidence="4">Alpha/beta hydrolase-fold protein</fullName>
    </submittedName>
</protein>
<evidence type="ECO:0000313" key="5">
    <source>
        <dbReference type="Proteomes" id="UP001501523"/>
    </source>
</evidence>
<reference evidence="5" key="1">
    <citation type="journal article" date="2019" name="Int. J. Syst. Evol. Microbiol.">
        <title>The Global Catalogue of Microorganisms (GCM) 10K type strain sequencing project: providing services to taxonomists for standard genome sequencing and annotation.</title>
        <authorList>
            <consortium name="The Broad Institute Genomics Platform"/>
            <consortium name="The Broad Institute Genome Sequencing Center for Infectious Disease"/>
            <person name="Wu L."/>
            <person name="Ma J."/>
        </authorList>
    </citation>
    <scope>NUCLEOTIDE SEQUENCE [LARGE SCALE GENOMIC DNA]</scope>
    <source>
        <strain evidence="5">JCM 15421</strain>
    </source>
</reference>
<organism evidence="4 5">
    <name type="scientific">Dokdonella soli</name>
    <dbReference type="NCBI Taxonomy" id="529810"/>
    <lineage>
        <taxon>Bacteria</taxon>
        <taxon>Pseudomonadati</taxon>
        <taxon>Pseudomonadota</taxon>
        <taxon>Gammaproteobacteria</taxon>
        <taxon>Lysobacterales</taxon>
        <taxon>Rhodanobacteraceae</taxon>
        <taxon>Dokdonella</taxon>
    </lineage>
</organism>
<dbReference type="Proteomes" id="UP001501523">
    <property type="component" value="Unassembled WGS sequence"/>
</dbReference>
<evidence type="ECO:0000256" key="3">
    <source>
        <dbReference type="SAM" id="SignalP"/>
    </source>
</evidence>
<keyword evidence="2 4" id="KW-0378">Hydrolase</keyword>
<dbReference type="Gene3D" id="3.40.50.1820">
    <property type="entry name" value="alpha/beta hydrolase"/>
    <property type="match status" value="1"/>
</dbReference>
<comment type="caution">
    <text evidence="4">The sequence shown here is derived from an EMBL/GenBank/DDBJ whole genome shotgun (WGS) entry which is preliminary data.</text>
</comment>
<dbReference type="InterPro" id="IPR052558">
    <property type="entry name" value="Siderophore_Hydrolase_D"/>
</dbReference>
<accession>A0ABP3U3A0</accession>
<dbReference type="PANTHER" id="PTHR40841">
    <property type="entry name" value="SIDEROPHORE TRIACETYLFUSARININE C ESTERASE"/>
    <property type="match status" value="1"/>
</dbReference>
<dbReference type="GO" id="GO:0016787">
    <property type="term" value="F:hydrolase activity"/>
    <property type="evidence" value="ECO:0007669"/>
    <property type="project" value="UniProtKB-KW"/>
</dbReference>
<evidence type="ECO:0000313" key="4">
    <source>
        <dbReference type="EMBL" id="GAA0723198.1"/>
    </source>
</evidence>
<dbReference type="SUPFAM" id="SSF53474">
    <property type="entry name" value="alpha/beta-Hydrolases"/>
    <property type="match status" value="1"/>
</dbReference>
<feature type="signal peptide" evidence="3">
    <location>
        <begin position="1"/>
        <end position="26"/>
    </location>
</feature>
<name>A0ABP3U3A0_9GAMM</name>
<dbReference type="RefSeq" id="WP_343793582.1">
    <property type="nucleotide sequence ID" value="NZ_BAAAEU010000025.1"/>
</dbReference>